<dbReference type="EMBL" id="JARBHA010000018">
    <property type="protein sequence ID" value="KAJ9675474.1"/>
    <property type="molecule type" value="Genomic_DNA"/>
</dbReference>
<dbReference type="InterPro" id="IPR005016">
    <property type="entry name" value="TDE1/TMS"/>
</dbReference>
<evidence type="ECO:0000256" key="4">
    <source>
        <dbReference type="ARBA" id="ARBA00022989"/>
    </source>
</evidence>
<feature type="transmembrane region" description="Helical" evidence="6">
    <location>
        <begin position="236"/>
        <end position="258"/>
    </location>
</feature>
<feature type="transmembrane region" description="Helical" evidence="6">
    <location>
        <begin position="109"/>
        <end position="129"/>
    </location>
</feature>
<accession>A0AA39D9C4</accession>
<organism evidence="7 8">
    <name type="scientific">Vitis rotundifolia</name>
    <name type="common">Muscadine grape</name>
    <dbReference type="NCBI Taxonomy" id="103349"/>
    <lineage>
        <taxon>Eukaryota</taxon>
        <taxon>Viridiplantae</taxon>
        <taxon>Streptophyta</taxon>
        <taxon>Embryophyta</taxon>
        <taxon>Tracheophyta</taxon>
        <taxon>Spermatophyta</taxon>
        <taxon>Magnoliopsida</taxon>
        <taxon>eudicotyledons</taxon>
        <taxon>Gunneridae</taxon>
        <taxon>Pentapetalae</taxon>
        <taxon>rosids</taxon>
        <taxon>Vitales</taxon>
        <taxon>Vitaceae</taxon>
        <taxon>Viteae</taxon>
        <taxon>Vitis</taxon>
    </lineage>
</organism>
<feature type="transmembrane region" description="Helical" evidence="6">
    <location>
        <begin position="278"/>
        <end position="299"/>
    </location>
</feature>
<reference evidence="7 8" key="1">
    <citation type="journal article" date="2023" name="BMC Biotechnol.">
        <title>Vitis rotundifolia cv Carlos genome sequencing.</title>
        <authorList>
            <person name="Huff M."/>
            <person name="Hulse-Kemp A."/>
            <person name="Scheffler B."/>
            <person name="Youngblood R."/>
            <person name="Simpson S."/>
            <person name="Babiker E."/>
            <person name="Staton M."/>
        </authorList>
    </citation>
    <scope>NUCLEOTIDE SEQUENCE [LARGE SCALE GENOMIC DNA]</scope>
    <source>
        <tissue evidence="7">Leaf</tissue>
    </source>
</reference>
<comment type="similarity">
    <text evidence="2">Belongs to the TDE1 family.</text>
</comment>
<evidence type="ECO:0000313" key="8">
    <source>
        <dbReference type="Proteomes" id="UP001168098"/>
    </source>
</evidence>
<evidence type="ECO:0008006" key="9">
    <source>
        <dbReference type="Google" id="ProtNLM"/>
    </source>
</evidence>
<name>A0AA39D9C4_VITRO</name>
<comment type="caution">
    <text evidence="7">The sequence shown here is derived from an EMBL/GenBank/DDBJ whole genome shotgun (WGS) entry which is preliminary data.</text>
</comment>
<gene>
    <name evidence="7" type="ORF">PVL29_024415</name>
</gene>
<keyword evidence="5 6" id="KW-0472">Membrane</keyword>
<evidence type="ECO:0000256" key="5">
    <source>
        <dbReference type="ARBA" id="ARBA00023136"/>
    </source>
</evidence>
<dbReference type="AlphaFoldDB" id="A0AA39D9C4"/>
<evidence type="ECO:0000313" key="7">
    <source>
        <dbReference type="EMBL" id="KAJ9675474.1"/>
    </source>
</evidence>
<feature type="transmembrane region" description="Helical" evidence="6">
    <location>
        <begin position="150"/>
        <end position="167"/>
    </location>
</feature>
<proteinExistence type="inferred from homology"/>
<evidence type="ECO:0000256" key="2">
    <source>
        <dbReference type="ARBA" id="ARBA00006665"/>
    </source>
</evidence>
<keyword evidence="8" id="KW-1185">Reference proteome</keyword>
<dbReference type="GO" id="GO:0016020">
    <property type="term" value="C:membrane"/>
    <property type="evidence" value="ECO:0007669"/>
    <property type="project" value="UniProtKB-SubCell"/>
</dbReference>
<evidence type="ECO:0000256" key="6">
    <source>
        <dbReference type="SAM" id="Phobius"/>
    </source>
</evidence>
<evidence type="ECO:0000256" key="3">
    <source>
        <dbReference type="ARBA" id="ARBA00022692"/>
    </source>
</evidence>
<evidence type="ECO:0000256" key="1">
    <source>
        <dbReference type="ARBA" id="ARBA00004141"/>
    </source>
</evidence>
<keyword evidence="3 6" id="KW-0812">Transmembrane</keyword>
<comment type="subcellular location">
    <subcellularLocation>
        <location evidence="1">Membrane</location>
        <topology evidence="1">Multi-pass membrane protein</topology>
    </subcellularLocation>
</comment>
<keyword evidence="4 6" id="KW-1133">Transmembrane helix</keyword>
<sequence>MKSQSAWPLSFFSTFIGHHTHFKTHISFFPIHPNSFLSLPYITHSTNDNPCKYPTTHPLILPLTPWSSPSLFHLRFRFQLLLLTATPRIYTGGYSLIPPGVRDCLGAEGILHVRLGCFTLYFIMFLSIVGTSKLHKLRELWHSGWEIARFGVGVFLLIQLISIINFIKWLNDYCHSEKYSDRCHVHVMLLITTAYTYIDESLLTPKLMGLYVVFLCYEPLEDGCNQKAESATKANWLAIISFIIALLAMVIVKFPTSIDSKCFQLRKDDTQAEDDVPYGYGFFHFVCATGTMHFSITWVRIMNKWLAACQAIYTTPLIFKMF</sequence>
<dbReference type="PANTHER" id="PTHR10383">
    <property type="entry name" value="SERINE INCORPORATOR"/>
    <property type="match status" value="1"/>
</dbReference>
<protein>
    <recommendedName>
        <fullName evidence="9">Serine incorporator</fullName>
    </recommendedName>
</protein>
<dbReference type="Proteomes" id="UP001168098">
    <property type="component" value="Unassembled WGS sequence"/>
</dbReference>
<dbReference type="PANTHER" id="PTHR10383:SF63">
    <property type="entry name" value="OS01G0179800 PROTEIN"/>
    <property type="match status" value="1"/>
</dbReference>